<protein>
    <submittedName>
        <fullName evidence="1">Uncharacterized protein</fullName>
    </submittedName>
</protein>
<evidence type="ECO:0000313" key="2">
    <source>
        <dbReference type="Proteomes" id="UP000727407"/>
    </source>
</evidence>
<evidence type="ECO:0000313" key="1">
    <source>
        <dbReference type="EMBL" id="KAF5908769.1"/>
    </source>
</evidence>
<dbReference type="Proteomes" id="UP000727407">
    <property type="component" value="Unassembled WGS sequence"/>
</dbReference>
<reference evidence="1" key="1">
    <citation type="submission" date="2020-07" db="EMBL/GenBank/DDBJ databases">
        <title>Clarias magur genome sequencing, assembly and annotation.</title>
        <authorList>
            <person name="Kushwaha B."/>
            <person name="Kumar R."/>
            <person name="Das P."/>
            <person name="Joshi C.G."/>
            <person name="Kumar D."/>
            <person name="Nagpure N.S."/>
            <person name="Pandey M."/>
            <person name="Agarwal S."/>
            <person name="Srivastava S."/>
            <person name="Singh M."/>
            <person name="Sahoo L."/>
            <person name="Jayasankar P."/>
            <person name="Meher P.K."/>
            <person name="Koringa P.G."/>
            <person name="Iquebal M.A."/>
            <person name="Das S.P."/>
            <person name="Bit A."/>
            <person name="Patnaik S."/>
            <person name="Patel N."/>
            <person name="Shah T.M."/>
            <person name="Hinsu A."/>
            <person name="Jena J.K."/>
        </authorList>
    </citation>
    <scope>NUCLEOTIDE SEQUENCE</scope>
    <source>
        <strain evidence="1">CIFAMagur01</strain>
        <tissue evidence="1">Testis</tissue>
    </source>
</reference>
<accession>A0A8J4UQE4</accession>
<keyword evidence="2" id="KW-1185">Reference proteome</keyword>
<dbReference type="AlphaFoldDB" id="A0A8J4UQE4"/>
<name>A0A8J4UQE4_CLAMG</name>
<sequence length="60" mass="6960">FYLSLLKVGKRHTVSVILMRVEFSSLSKYTEDVYRGQYSKTTALSGRTSQFKLILRSIKQ</sequence>
<dbReference type="EMBL" id="QNUK01000011">
    <property type="protein sequence ID" value="KAF5908769.1"/>
    <property type="molecule type" value="Genomic_DNA"/>
</dbReference>
<gene>
    <name evidence="1" type="ORF">DAT39_001515</name>
</gene>
<proteinExistence type="predicted"/>
<organism evidence="1 2">
    <name type="scientific">Clarias magur</name>
    <name type="common">Asian catfish</name>
    <name type="synonym">Macropteronotus magur</name>
    <dbReference type="NCBI Taxonomy" id="1594786"/>
    <lineage>
        <taxon>Eukaryota</taxon>
        <taxon>Metazoa</taxon>
        <taxon>Chordata</taxon>
        <taxon>Craniata</taxon>
        <taxon>Vertebrata</taxon>
        <taxon>Euteleostomi</taxon>
        <taxon>Actinopterygii</taxon>
        <taxon>Neopterygii</taxon>
        <taxon>Teleostei</taxon>
        <taxon>Ostariophysi</taxon>
        <taxon>Siluriformes</taxon>
        <taxon>Clariidae</taxon>
        <taxon>Clarias</taxon>
    </lineage>
</organism>
<feature type="non-terminal residue" evidence="1">
    <location>
        <position position="1"/>
    </location>
</feature>
<feature type="non-terminal residue" evidence="1">
    <location>
        <position position="60"/>
    </location>
</feature>
<comment type="caution">
    <text evidence="1">The sequence shown here is derived from an EMBL/GenBank/DDBJ whole genome shotgun (WGS) entry which is preliminary data.</text>
</comment>